<evidence type="ECO:0000256" key="3">
    <source>
        <dbReference type="ARBA" id="ARBA00022605"/>
    </source>
</evidence>
<dbReference type="InterPro" id="IPR004618">
    <property type="entry name" value="AsnA"/>
</dbReference>
<dbReference type="InterPro" id="IPR006195">
    <property type="entry name" value="aa-tRNA-synth_II"/>
</dbReference>
<sequence>MNSFCSGYFHIESTIVFLQTLELKKYEMKLFIPKNYHSVLDVTQTEQAIKLIKDFFQLNLAAELRLRRVTAPLFVKRGTGINDDLNGVERPVSFPMKEMNDQVAEIVQSLAKWKRMALAEIAAKPGYGLYTDMNAIRPDEELSNIHSLYVDQWDWERVISKEERTLDFLKKIVRKIYSVLVNTEFNITNHYHELEPGLPEEITFLHTEELAEMYPELTPFERETQAAKKYKAIFVIGIGGEMPNGQIHDGRAPDYDDWTTPTVNGYKGLNGDIILWNDVLNRAFEISSMGIRVDRDALLKQLKIRGLEERSELMWHKMLLNGELPLTIGGGIGQSRLCMYFLRKAHIGEIQSSIWPDEMVKTCDENGIHLL</sequence>
<keyword evidence="4 7" id="KW-0547">Nucleotide-binding</keyword>
<dbReference type="GO" id="GO:0005829">
    <property type="term" value="C:cytosol"/>
    <property type="evidence" value="ECO:0007669"/>
    <property type="project" value="TreeGrafter"/>
</dbReference>
<keyword evidence="11" id="KW-1185">Reference proteome</keyword>
<proteinExistence type="inferred from homology"/>
<dbReference type="UniPathway" id="UPA00134">
    <property type="reaction ID" value="UER00194"/>
</dbReference>
<dbReference type="GO" id="GO:0004071">
    <property type="term" value="F:aspartate-ammonia ligase activity"/>
    <property type="evidence" value="ECO:0007669"/>
    <property type="project" value="UniProtKB-UniRule"/>
</dbReference>
<dbReference type="SUPFAM" id="SSF55681">
    <property type="entry name" value="Class II aaRS and biotin synthetases"/>
    <property type="match status" value="1"/>
</dbReference>
<evidence type="ECO:0000256" key="7">
    <source>
        <dbReference type="HAMAP-Rule" id="MF_00555"/>
    </source>
</evidence>
<dbReference type="Proteomes" id="UP000184164">
    <property type="component" value="Unassembled WGS sequence"/>
</dbReference>
<evidence type="ECO:0000256" key="1">
    <source>
        <dbReference type="ARBA" id="ARBA00022490"/>
    </source>
</evidence>
<comment type="subcellular location">
    <subcellularLocation>
        <location evidence="7">Cytoplasm</location>
    </subcellularLocation>
</comment>
<evidence type="ECO:0000256" key="8">
    <source>
        <dbReference type="NCBIfam" id="TIGR00669"/>
    </source>
</evidence>
<evidence type="ECO:0000256" key="4">
    <source>
        <dbReference type="ARBA" id="ARBA00022741"/>
    </source>
</evidence>
<feature type="domain" description="Aminoacyl-transfer RNA synthetases class-II family profile" evidence="9">
    <location>
        <begin position="129"/>
        <end position="356"/>
    </location>
</feature>
<name>A0A1M4SQB3_9BACT</name>
<dbReference type="STRING" id="1484053.SAMN05444274_101108"/>
<organism evidence="10 11">
    <name type="scientific">Mariniphaga anaerophila</name>
    <dbReference type="NCBI Taxonomy" id="1484053"/>
    <lineage>
        <taxon>Bacteria</taxon>
        <taxon>Pseudomonadati</taxon>
        <taxon>Bacteroidota</taxon>
        <taxon>Bacteroidia</taxon>
        <taxon>Marinilabiliales</taxon>
        <taxon>Prolixibacteraceae</taxon>
        <taxon>Mariniphaga</taxon>
    </lineage>
</organism>
<keyword evidence="1 7" id="KW-0963">Cytoplasm</keyword>
<dbReference type="AlphaFoldDB" id="A0A1M4SQB3"/>
<dbReference type="EC" id="6.3.1.1" evidence="7 8"/>
<evidence type="ECO:0000256" key="6">
    <source>
        <dbReference type="ARBA" id="ARBA00022888"/>
    </source>
</evidence>
<dbReference type="GO" id="GO:0070981">
    <property type="term" value="P:L-asparagine biosynthetic process"/>
    <property type="evidence" value="ECO:0007669"/>
    <property type="project" value="UniProtKB-UniRule"/>
</dbReference>
<gene>
    <name evidence="7" type="primary">asnA</name>
    <name evidence="10" type="ORF">SAMN05444274_101108</name>
</gene>
<keyword evidence="2 7" id="KW-0436">Ligase</keyword>
<protein>
    <recommendedName>
        <fullName evidence="7 8">Aspartate--ammonia ligase</fullName>
        <ecNumber evidence="7 8">6.3.1.1</ecNumber>
    </recommendedName>
    <alternativeName>
        <fullName evidence="7">Asparagine synthetase A</fullName>
    </alternativeName>
</protein>
<comment type="similarity">
    <text evidence="7">Belongs to the class-II aminoacyl-tRNA synthetase family. AsnA subfamily.</text>
</comment>
<dbReference type="InterPro" id="IPR045864">
    <property type="entry name" value="aa-tRNA-synth_II/BPL/LPL"/>
</dbReference>
<comment type="pathway">
    <text evidence="7">Amino-acid biosynthesis; L-asparagine biosynthesis; L-asparagine from L-aspartate (ammonia route): step 1/1.</text>
</comment>
<evidence type="ECO:0000256" key="2">
    <source>
        <dbReference type="ARBA" id="ARBA00022598"/>
    </source>
</evidence>
<keyword evidence="5 7" id="KW-0067">ATP-binding</keyword>
<dbReference type="GO" id="GO:0005524">
    <property type="term" value="F:ATP binding"/>
    <property type="evidence" value="ECO:0007669"/>
    <property type="project" value="UniProtKB-UniRule"/>
</dbReference>
<dbReference type="Pfam" id="PF03590">
    <property type="entry name" value="AsnA"/>
    <property type="match status" value="1"/>
</dbReference>
<dbReference type="Gene3D" id="3.30.930.10">
    <property type="entry name" value="Bira Bifunctional Protein, Domain 2"/>
    <property type="match status" value="1"/>
</dbReference>
<accession>A0A1M4SQB3</accession>
<dbReference type="PANTHER" id="PTHR30073:SF5">
    <property type="entry name" value="ASPARTATE--AMMONIA LIGASE"/>
    <property type="match status" value="1"/>
</dbReference>
<dbReference type="PROSITE" id="PS50862">
    <property type="entry name" value="AA_TRNA_LIGASE_II"/>
    <property type="match status" value="1"/>
</dbReference>
<evidence type="ECO:0000313" key="11">
    <source>
        <dbReference type="Proteomes" id="UP000184164"/>
    </source>
</evidence>
<evidence type="ECO:0000259" key="9">
    <source>
        <dbReference type="PROSITE" id="PS50862"/>
    </source>
</evidence>
<dbReference type="PANTHER" id="PTHR30073">
    <property type="entry name" value="ASPARTATE--AMMONIA LIGASE"/>
    <property type="match status" value="1"/>
</dbReference>
<reference evidence="10 11" key="1">
    <citation type="submission" date="2016-11" db="EMBL/GenBank/DDBJ databases">
        <authorList>
            <person name="Jaros S."/>
            <person name="Januszkiewicz K."/>
            <person name="Wedrychowicz H."/>
        </authorList>
    </citation>
    <scope>NUCLEOTIDE SEQUENCE [LARGE SCALE GENOMIC DNA]</scope>
    <source>
        <strain evidence="10 11">DSM 26910</strain>
    </source>
</reference>
<dbReference type="HAMAP" id="MF_00555">
    <property type="entry name" value="AsnA"/>
    <property type="match status" value="1"/>
</dbReference>
<dbReference type="EMBL" id="FQUM01000001">
    <property type="protein sequence ID" value="SHE34381.1"/>
    <property type="molecule type" value="Genomic_DNA"/>
</dbReference>
<dbReference type="PIRSF" id="PIRSF001555">
    <property type="entry name" value="Asp_ammon_ligase"/>
    <property type="match status" value="1"/>
</dbReference>
<keyword evidence="6 7" id="KW-0061">Asparagine biosynthesis</keyword>
<evidence type="ECO:0000313" key="10">
    <source>
        <dbReference type="EMBL" id="SHE34381.1"/>
    </source>
</evidence>
<keyword evidence="3 7" id="KW-0028">Amino-acid biosynthesis</keyword>
<comment type="catalytic activity">
    <reaction evidence="7">
        <text>L-aspartate + NH4(+) + ATP = L-asparagine + AMP + diphosphate + H(+)</text>
        <dbReference type="Rhea" id="RHEA:11372"/>
        <dbReference type="ChEBI" id="CHEBI:15378"/>
        <dbReference type="ChEBI" id="CHEBI:28938"/>
        <dbReference type="ChEBI" id="CHEBI:29991"/>
        <dbReference type="ChEBI" id="CHEBI:30616"/>
        <dbReference type="ChEBI" id="CHEBI:33019"/>
        <dbReference type="ChEBI" id="CHEBI:58048"/>
        <dbReference type="ChEBI" id="CHEBI:456215"/>
        <dbReference type="EC" id="6.3.1.1"/>
    </reaction>
</comment>
<evidence type="ECO:0000256" key="5">
    <source>
        <dbReference type="ARBA" id="ARBA00022840"/>
    </source>
</evidence>
<dbReference type="NCBIfam" id="TIGR00669">
    <property type="entry name" value="asnA"/>
    <property type="match status" value="1"/>
</dbReference>